<dbReference type="InterPro" id="IPR007627">
    <property type="entry name" value="RNA_pol_sigma70_r2"/>
</dbReference>
<dbReference type="NCBIfam" id="TIGR02937">
    <property type="entry name" value="sigma70-ECF"/>
    <property type="match status" value="1"/>
</dbReference>
<dbReference type="InterPro" id="IPR013324">
    <property type="entry name" value="RNA_pol_sigma_r3/r4-like"/>
</dbReference>
<dbReference type="Gene3D" id="1.10.1740.10">
    <property type="match status" value="1"/>
</dbReference>
<dbReference type="PANTHER" id="PTHR43133:SF60">
    <property type="entry name" value="RNA POLYMERASE SIGMA FACTOR SIGV"/>
    <property type="match status" value="1"/>
</dbReference>
<name>A0A1U7M935_TISCR</name>
<dbReference type="Gene3D" id="1.10.10.10">
    <property type="entry name" value="Winged helix-like DNA-binding domain superfamily/Winged helix DNA-binding domain"/>
    <property type="match status" value="1"/>
</dbReference>
<evidence type="ECO:0000313" key="8">
    <source>
        <dbReference type="Proteomes" id="UP000186112"/>
    </source>
</evidence>
<evidence type="ECO:0000256" key="3">
    <source>
        <dbReference type="ARBA" id="ARBA00023082"/>
    </source>
</evidence>
<evidence type="ECO:0000256" key="4">
    <source>
        <dbReference type="ARBA" id="ARBA00023163"/>
    </source>
</evidence>
<organism evidence="7 8">
    <name type="scientific">Tissierella creatinophila DSM 6911</name>
    <dbReference type="NCBI Taxonomy" id="1123403"/>
    <lineage>
        <taxon>Bacteria</taxon>
        <taxon>Bacillati</taxon>
        <taxon>Bacillota</taxon>
        <taxon>Tissierellia</taxon>
        <taxon>Tissierellales</taxon>
        <taxon>Tissierellaceae</taxon>
        <taxon>Tissierella</taxon>
    </lineage>
</organism>
<evidence type="ECO:0000256" key="1">
    <source>
        <dbReference type="ARBA" id="ARBA00010641"/>
    </source>
</evidence>
<keyword evidence="2" id="KW-0805">Transcription regulation</keyword>
<accession>A0A1U7M935</accession>
<feature type="domain" description="RNA polymerase sigma factor 70 region 4 type 2" evidence="6">
    <location>
        <begin position="135"/>
        <end position="186"/>
    </location>
</feature>
<dbReference type="InterPro" id="IPR014284">
    <property type="entry name" value="RNA_pol_sigma-70_dom"/>
</dbReference>
<dbReference type="AlphaFoldDB" id="A0A1U7M935"/>
<comment type="similarity">
    <text evidence="1">Belongs to the sigma-70 factor family. ECF subfamily.</text>
</comment>
<dbReference type="SUPFAM" id="SSF88946">
    <property type="entry name" value="Sigma2 domain of RNA polymerase sigma factors"/>
    <property type="match status" value="1"/>
</dbReference>
<evidence type="ECO:0000259" key="5">
    <source>
        <dbReference type="Pfam" id="PF04542"/>
    </source>
</evidence>
<feature type="domain" description="RNA polymerase sigma-70 region 2" evidence="5">
    <location>
        <begin position="47"/>
        <end position="111"/>
    </location>
</feature>
<reference evidence="7 8" key="1">
    <citation type="submission" date="2016-02" db="EMBL/GenBank/DDBJ databases">
        <title>Genome sequence of Tissierella creatinophila DSM 6911.</title>
        <authorList>
            <person name="Poehlein A."/>
            <person name="Daniel R."/>
        </authorList>
    </citation>
    <scope>NUCLEOTIDE SEQUENCE [LARGE SCALE GENOMIC DNA]</scope>
    <source>
        <strain evidence="7 8">DSM 6911</strain>
    </source>
</reference>
<keyword evidence="3" id="KW-0731">Sigma factor</keyword>
<dbReference type="GO" id="GO:0016987">
    <property type="term" value="F:sigma factor activity"/>
    <property type="evidence" value="ECO:0007669"/>
    <property type="project" value="UniProtKB-KW"/>
</dbReference>
<dbReference type="Pfam" id="PF04542">
    <property type="entry name" value="Sigma70_r2"/>
    <property type="match status" value="1"/>
</dbReference>
<dbReference type="Pfam" id="PF08281">
    <property type="entry name" value="Sigma70_r4_2"/>
    <property type="match status" value="1"/>
</dbReference>
<dbReference type="InterPro" id="IPR013249">
    <property type="entry name" value="RNA_pol_sigma70_r4_t2"/>
</dbReference>
<dbReference type="InterPro" id="IPR039425">
    <property type="entry name" value="RNA_pol_sigma-70-like"/>
</dbReference>
<dbReference type="Proteomes" id="UP000186112">
    <property type="component" value="Unassembled WGS sequence"/>
</dbReference>
<dbReference type="InterPro" id="IPR036388">
    <property type="entry name" value="WH-like_DNA-bd_sf"/>
</dbReference>
<comment type="caution">
    <text evidence="7">The sequence shown here is derived from an EMBL/GenBank/DDBJ whole genome shotgun (WGS) entry which is preliminary data.</text>
</comment>
<dbReference type="PANTHER" id="PTHR43133">
    <property type="entry name" value="RNA POLYMERASE ECF-TYPE SIGMA FACTO"/>
    <property type="match status" value="1"/>
</dbReference>
<dbReference type="GO" id="GO:0003677">
    <property type="term" value="F:DNA binding"/>
    <property type="evidence" value="ECO:0007669"/>
    <property type="project" value="InterPro"/>
</dbReference>
<evidence type="ECO:0000256" key="2">
    <source>
        <dbReference type="ARBA" id="ARBA00023015"/>
    </source>
</evidence>
<keyword evidence="4" id="KW-0804">Transcription</keyword>
<dbReference type="EMBL" id="LTDM01000002">
    <property type="protein sequence ID" value="OLS03791.1"/>
    <property type="molecule type" value="Genomic_DNA"/>
</dbReference>
<protein>
    <submittedName>
        <fullName evidence="7">RNA polymerase sigma factor SigV</fullName>
    </submittedName>
</protein>
<dbReference type="InterPro" id="IPR013325">
    <property type="entry name" value="RNA_pol_sigma_r2"/>
</dbReference>
<dbReference type="GO" id="GO:0006352">
    <property type="term" value="P:DNA-templated transcription initiation"/>
    <property type="evidence" value="ECO:0007669"/>
    <property type="project" value="InterPro"/>
</dbReference>
<sequence>MLIVLKLFKIVIRLYIVKAFTIEMKYEGKLKMRKVELEKYVEDYIIEYQDAIYRLAYSYVRNVEDSLDIVQESIFKAFSSIDSLKEPQFIKTWFYRIVVNTSIDFIRKRKREVLVDDESLLYNDIGRIDIYEDIDLEKALNELPNNYRTIIILRYFEDLPLKEIASILGQNINTVKTNLYKGLKKLKININIGDKEVKNV</sequence>
<keyword evidence="8" id="KW-1185">Reference proteome</keyword>
<gene>
    <name evidence="7" type="primary">sigV</name>
    <name evidence="7" type="ORF">TICRE_01140</name>
</gene>
<evidence type="ECO:0000313" key="7">
    <source>
        <dbReference type="EMBL" id="OLS03791.1"/>
    </source>
</evidence>
<evidence type="ECO:0000259" key="6">
    <source>
        <dbReference type="Pfam" id="PF08281"/>
    </source>
</evidence>
<proteinExistence type="inferred from homology"/>
<dbReference type="CDD" id="cd06171">
    <property type="entry name" value="Sigma70_r4"/>
    <property type="match status" value="1"/>
</dbReference>
<dbReference type="SUPFAM" id="SSF88659">
    <property type="entry name" value="Sigma3 and sigma4 domains of RNA polymerase sigma factors"/>
    <property type="match status" value="1"/>
</dbReference>